<dbReference type="PROSITE" id="PS50112">
    <property type="entry name" value="PAS"/>
    <property type="match status" value="1"/>
</dbReference>
<dbReference type="InterPro" id="IPR035965">
    <property type="entry name" value="PAS-like_dom_sf"/>
</dbReference>
<dbReference type="NCBIfam" id="TIGR02040">
    <property type="entry name" value="PpsR-CrtJ"/>
    <property type="match status" value="1"/>
</dbReference>
<dbReference type="Gene3D" id="1.20.5.430">
    <property type="match status" value="1"/>
</dbReference>
<dbReference type="InterPro" id="IPR000014">
    <property type="entry name" value="PAS"/>
</dbReference>
<feature type="domain" description="PAS" evidence="1">
    <location>
        <begin position="156"/>
        <end position="208"/>
    </location>
</feature>
<evidence type="ECO:0000259" key="1">
    <source>
        <dbReference type="PROSITE" id="PS50112"/>
    </source>
</evidence>
<keyword evidence="3" id="KW-1185">Reference proteome</keyword>
<dbReference type="OrthoDB" id="5499170at2"/>
<dbReference type="NCBIfam" id="TIGR00229">
    <property type="entry name" value="sensory_box"/>
    <property type="match status" value="1"/>
</dbReference>
<dbReference type="InterPro" id="IPR009057">
    <property type="entry name" value="Homeodomain-like_sf"/>
</dbReference>
<dbReference type="SUPFAM" id="SSF46689">
    <property type="entry name" value="Homeodomain-like"/>
    <property type="match status" value="1"/>
</dbReference>
<evidence type="ECO:0000313" key="3">
    <source>
        <dbReference type="Proteomes" id="UP000184514"/>
    </source>
</evidence>
<dbReference type="AlphaFoldDB" id="A0A1L9NXH1"/>
<dbReference type="InterPro" id="IPR011785">
    <property type="entry name" value="Tscrpt_reg_PpsR-CrtJ"/>
</dbReference>
<reference evidence="2 3" key="1">
    <citation type="submission" date="2016-10" db="EMBL/GenBank/DDBJ databases">
        <title>Genome sequence of Planktotalea frisia SH6-1.</title>
        <authorList>
            <person name="Poehlein A."/>
            <person name="Bakenhus I."/>
            <person name="Voget S."/>
            <person name="Brinkhoff T."/>
            <person name="Simon M."/>
        </authorList>
    </citation>
    <scope>NUCLEOTIDE SEQUENCE [LARGE SCALE GENOMIC DNA]</scope>
    <source>
        <strain evidence="2 3">SH6-1</strain>
    </source>
</reference>
<evidence type="ECO:0000313" key="2">
    <source>
        <dbReference type="EMBL" id="OJI93854.1"/>
    </source>
</evidence>
<sequence>MAPHGEMSWTEGMIPAIKPEVVASIVSRISDLALVISEDGVIRSAQANPNFNLAPELQMWLDRPVQDFLTVESIPKFETRLAQFKDHKSDVQPVQVNHAAHKDVPEFPIQYSFHRTGAEDSILMLGNDLTSTAEMQQQLVAAHIALENDYETQREHDLRFRVLLESSETSTAFISVKTGKLEACNSAAESLFGKTRDALIGASFALEFRVQGRGDLVDQLVAAASEQVRTSIIVKSVKTGQDLTLKPTLYRGADGPMLLCKMSIDEEEGASSGQLQSQLIDLYHRGSDSIVFLDGTGLILSANDAFLNFTDVTHPQNLKGRSMVEFFNRGSIDLNVMLENARRTGSMRLYATKVLSEHGGERAVEISTTQLKAGKASVFAMIIRDSRRVETVRTPMQQITEVDMRSVIELIGGHSLKDIVAQSTDVIEKMCIETAVEMTSNNRVAAAEMLGLSRQSLYVKLRKYNLVNKS</sequence>
<name>A0A1L9NXH1_9RHOB</name>
<dbReference type="Pfam" id="PF13426">
    <property type="entry name" value="PAS_9"/>
    <property type="match status" value="2"/>
</dbReference>
<gene>
    <name evidence="2" type="ORF">PFRI_19150</name>
</gene>
<dbReference type="SUPFAM" id="SSF55785">
    <property type="entry name" value="PYP-like sensor domain (PAS domain)"/>
    <property type="match status" value="2"/>
</dbReference>
<dbReference type="SMART" id="SM00091">
    <property type="entry name" value="PAS"/>
    <property type="match status" value="2"/>
</dbReference>
<dbReference type="Gene3D" id="3.30.450.20">
    <property type="entry name" value="PAS domain"/>
    <property type="match status" value="2"/>
</dbReference>
<proteinExistence type="predicted"/>
<dbReference type="InterPro" id="IPR002197">
    <property type="entry name" value="HTH_Fis"/>
</dbReference>
<protein>
    <submittedName>
        <fullName evidence="2">Bacterial regulatory protein, Fis family</fullName>
    </submittedName>
</protein>
<dbReference type="EMBL" id="MLCB01000129">
    <property type="protein sequence ID" value="OJI93854.1"/>
    <property type="molecule type" value="Genomic_DNA"/>
</dbReference>
<organism evidence="2 3">
    <name type="scientific">Planktotalea frisia</name>
    <dbReference type="NCBI Taxonomy" id="696762"/>
    <lineage>
        <taxon>Bacteria</taxon>
        <taxon>Pseudomonadati</taxon>
        <taxon>Pseudomonadota</taxon>
        <taxon>Alphaproteobacteria</taxon>
        <taxon>Rhodobacterales</taxon>
        <taxon>Paracoccaceae</taxon>
        <taxon>Planktotalea</taxon>
    </lineage>
</organism>
<dbReference type="STRING" id="696762.PFRI_19150"/>
<comment type="caution">
    <text evidence="2">The sequence shown here is derived from an EMBL/GenBank/DDBJ whole genome shotgun (WGS) entry which is preliminary data.</text>
</comment>
<dbReference type="Gene3D" id="1.10.10.60">
    <property type="entry name" value="Homeodomain-like"/>
    <property type="match status" value="1"/>
</dbReference>
<dbReference type="PRINTS" id="PR01590">
    <property type="entry name" value="HTHFIS"/>
</dbReference>
<dbReference type="CDD" id="cd00130">
    <property type="entry name" value="PAS"/>
    <property type="match status" value="2"/>
</dbReference>
<dbReference type="Proteomes" id="UP000184514">
    <property type="component" value="Unassembled WGS sequence"/>
</dbReference>
<accession>A0A1L9NXH1</accession>
<dbReference type="Pfam" id="PF02954">
    <property type="entry name" value="HTH_8"/>
    <property type="match status" value="1"/>
</dbReference>
<dbReference type="RefSeq" id="WP_072630481.1">
    <property type="nucleotide sequence ID" value="NZ_MLCB01000129.1"/>
</dbReference>
<dbReference type="GO" id="GO:0043565">
    <property type="term" value="F:sequence-specific DNA binding"/>
    <property type="evidence" value="ECO:0007669"/>
    <property type="project" value="InterPro"/>
</dbReference>